<sequence length="277" mass="31698">MFPVIPYEKKEHYTIDDLAEIVTLLRSKDGCPWDKVQTHESIRPDLIEETYEVIEAIDQNDPEMLREELGDLLLQVVFHSRIETEQGHFTLDDVCTDICNKLIIRHPHVFSTVQADTTEEVLKNWDTIKEETKHQTTRTQTLEAVAKTLPALMRAQKVCKRALKGNNRFLCNESVLASVTECKHTLEEAMHMEDAEQITRAMGELLFCCAGMAQTLGLSAEQVLTDTTNQFIDCFRAMEETCTAEKREMETLSHGEWNALWKKTKQNLEEEATHAAG</sequence>
<dbReference type="CDD" id="cd11529">
    <property type="entry name" value="NTP-PPase_MazG_Cterm"/>
    <property type="match status" value="1"/>
</dbReference>
<dbReference type="GO" id="GO:0006203">
    <property type="term" value="P:dGTP catabolic process"/>
    <property type="evidence" value="ECO:0007669"/>
    <property type="project" value="TreeGrafter"/>
</dbReference>
<dbReference type="InterPro" id="IPR004518">
    <property type="entry name" value="MazG-like_dom"/>
</dbReference>
<name>U2M423_9FIRM</name>
<dbReference type="GO" id="GO:0046061">
    <property type="term" value="P:dATP catabolic process"/>
    <property type="evidence" value="ECO:0007669"/>
    <property type="project" value="TreeGrafter"/>
</dbReference>
<dbReference type="EMBL" id="AWVF01000132">
    <property type="protein sequence ID" value="ERJ96499.1"/>
    <property type="molecule type" value="Genomic_DNA"/>
</dbReference>
<dbReference type="InterPro" id="IPR011551">
    <property type="entry name" value="NTP_PyrPHydrolase_MazG"/>
</dbReference>
<dbReference type="STRING" id="411473.RUMCAL_01131"/>
<dbReference type="GO" id="GO:0046081">
    <property type="term" value="P:dUTP catabolic process"/>
    <property type="evidence" value="ECO:0007669"/>
    <property type="project" value="TreeGrafter"/>
</dbReference>
<dbReference type="InterPro" id="IPR048011">
    <property type="entry name" value="NTP-PPase_MazG-like_C"/>
</dbReference>
<dbReference type="PANTHER" id="PTHR30522:SF0">
    <property type="entry name" value="NUCLEOSIDE TRIPHOSPHATE PYROPHOSPHOHYDROLASE"/>
    <property type="match status" value="1"/>
</dbReference>
<dbReference type="GO" id="GO:0046047">
    <property type="term" value="P:TTP catabolic process"/>
    <property type="evidence" value="ECO:0007669"/>
    <property type="project" value="TreeGrafter"/>
</dbReference>
<dbReference type="GO" id="GO:0046052">
    <property type="term" value="P:UTP catabolic process"/>
    <property type="evidence" value="ECO:0007669"/>
    <property type="project" value="TreeGrafter"/>
</dbReference>
<dbReference type="OrthoDB" id="9808939at2"/>
<dbReference type="NCBIfam" id="NF007113">
    <property type="entry name" value="PRK09562.1"/>
    <property type="match status" value="1"/>
</dbReference>
<dbReference type="Proteomes" id="UP000016662">
    <property type="component" value="Unassembled WGS sequence"/>
</dbReference>
<dbReference type="GO" id="GO:0047429">
    <property type="term" value="F:nucleoside triphosphate diphosphatase activity"/>
    <property type="evidence" value="ECO:0007669"/>
    <property type="project" value="InterPro"/>
</dbReference>
<evidence type="ECO:0000313" key="2">
    <source>
        <dbReference type="EMBL" id="ERJ96499.1"/>
    </source>
</evidence>
<evidence type="ECO:0000313" key="3">
    <source>
        <dbReference type="Proteomes" id="UP000016662"/>
    </source>
</evidence>
<protein>
    <recommendedName>
        <fullName evidence="1">NTP pyrophosphohydrolase MazG-like domain-containing protein</fullName>
    </recommendedName>
</protein>
<accession>U2M423</accession>
<proteinExistence type="predicted"/>
<feature type="domain" description="NTP pyrophosphohydrolase MazG-like" evidence="1">
    <location>
        <begin position="37"/>
        <end position="110"/>
    </location>
</feature>
<dbReference type="HOGENOM" id="CLU_038356_0_1_9"/>
<dbReference type="PATRIC" id="fig|411473.3.peg.934"/>
<dbReference type="FunFam" id="1.10.287.1080:FF:000001">
    <property type="entry name" value="Nucleoside triphosphate pyrophosphohydrolase"/>
    <property type="match status" value="1"/>
</dbReference>
<evidence type="ECO:0000259" key="1">
    <source>
        <dbReference type="Pfam" id="PF03819"/>
    </source>
</evidence>
<dbReference type="GO" id="GO:0046076">
    <property type="term" value="P:dTTP catabolic process"/>
    <property type="evidence" value="ECO:0007669"/>
    <property type="project" value="TreeGrafter"/>
</dbReference>
<reference evidence="2 3" key="1">
    <citation type="submission" date="2013-07" db="EMBL/GenBank/DDBJ databases">
        <authorList>
            <person name="Weinstock G."/>
            <person name="Sodergren E."/>
            <person name="Wylie T."/>
            <person name="Fulton L."/>
            <person name="Fulton R."/>
            <person name="Fronick C."/>
            <person name="O'Laughlin M."/>
            <person name="Godfrey J."/>
            <person name="Miner T."/>
            <person name="Herter B."/>
            <person name="Appelbaum E."/>
            <person name="Cordes M."/>
            <person name="Lek S."/>
            <person name="Wollam A."/>
            <person name="Pepin K.H."/>
            <person name="Palsikar V.B."/>
            <person name="Mitreva M."/>
            <person name="Wilson R.K."/>
        </authorList>
    </citation>
    <scope>NUCLEOTIDE SEQUENCE [LARGE SCALE GENOMIC DNA]</scope>
    <source>
        <strain evidence="2 3">ATCC 27760</strain>
    </source>
</reference>
<dbReference type="PANTHER" id="PTHR30522">
    <property type="entry name" value="NUCLEOSIDE TRIPHOSPHATE PYROPHOSPHOHYDROLASE"/>
    <property type="match status" value="1"/>
</dbReference>
<dbReference type="Pfam" id="PF03819">
    <property type="entry name" value="MazG"/>
    <property type="match status" value="1"/>
</dbReference>
<dbReference type="NCBIfam" id="TIGR00444">
    <property type="entry name" value="mazG"/>
    <property type="match status" value="1"/>
</dbReference>
<organism evidence="2 3">
    <name type="scientific">Ruminococcus callidus ATCC 27760</name>
    <dbReference type="NCBI Taxonomy" id="411473"/>
    <lineage>
        <taxon>Bacteria</taxon>
        <taxon>Bacillati</taxon>
        <taxon>Bacillota</taxon>
        <taxon>Clostridia</taxon>
        <taxon>Eubacteriales</taxon>
        <taxon>Oscillospiraceae</taxon>
        <taxon>Ruminococcus</taxon>
    </lineage>
</organism>
<comment type="caution">
    <text evidence="2">The sequence shown here is derived from an EMBL/GenBank/DDBJ whole genome shotgun (WGS) entry which is preliminary data.</text>
</comment>
<dbReference type="Gene3D" id="1.10.287.1080">
    <property type="entry name" value="MazG-like"/>
    <property type="match status" value="2"/>
</dbReference>
<dbReference type="eggNOG" id="COG3956">
    <property type="taxonomic scope" value="Bacteria"/>
</dbReference>
<dbReference type="CDD" id="cd11528">
    <property type="entry name" value="NTP-PPase_MazG_Nterm"/>
    <property type="match status" value="1"/>
</dbReference>
<dbReference type="SUPFAM" id="SSF101386">
    <property type="entry name" value="all-alpha NTP pyrophosphatases"/>
    <property type="match status" value="2"/>
</dbReference>
<dbReference type="GO" id="GO:0006950">
    <property type="term" value="P:response to stress"/>
    <property type="evidence" value="ECO:0007669"/>
    <property type="project" value="UniProtKB-ARBA"/>
</dbReference>
<dbReference type="AlphaFoldDB" id="U2M423"/>
<dbReference type="InterPro" id="IPR048015">
    <property type="entry name" value="NTP-PPase_MazG-like_N"/>
</dbReference>
<gene>
    <name evidence="2" type="ORF">RUMCAL_01131</name>
</gene>
<keyword evidence="3" id="KW-1185">Reference proteome</keyword>